<dbReference type="GO" id="GO:0006623">
    <property type="term" value="P:protein targeting to vacuole"/>
    <property type="evidence" value="ECO:0007669"/>
    <property type="project" value="TreeGrafter"/>
</dbReference>
<keyword evidence="4" id="KW-1185">Reference proteome</keyword>
<dbReference type="RefSeq" id="XP_040663192.1">
    <property type="nucleotide sequence ID" value="XM_040816656.1"/>
</dbReference>
<evidence type="ECO:0008006" key="5">
    <source>
        <dbReference type="Google" id="ProtNLM"/>
    </source>
</evidence>
<evidence type="ECO:0000313" key="4">
    <source>
        <dbReference type="Proteomes" id="UP000184073"/>
    </source>
</evidence>
<dbReference type="GO" id="GO:0045721">
    <property type="term" value="P:negative regulation of gluconeogenesis"/>
    <property type="evidence" value="ECO:0007669"/>
    <property type="project" value="TreeGrafter"/>
</dbReference>
<dbReference type="AlphaFoldDB" id="A0A1L9P7B4"/>
<protein>
    <recommendedName>
        <fullName evidence="5">Vesicle-mediated transport protein Vid24</fullName>
    </recommendedName>
</protein>
<dbReference type="InterPro" id="IPR018618">
    <property type="entry name" value="GID4/10-like"/>
</dbReference>
<dbReference type="GO" id="GO:0005773">
    <property type="term" value="C:vacuole"/>
    <property type="evidence" value="ECO:0007669"/>
    <property type="project" value="GOC"/>
</dbReference>
<sequence>MPTPSDSTPRLNAASVIEDLSARATCPPEPERLASWREELDSPALIERDSTPDNVPSPSVASPQPVPIRSDNATVRGDSEPLKVEMETSASPSSMSRSDDEPSMARASPTRRTANSAAAVPPSPSTLLSYEFSNIRLLPNYTSSFLRPGSKFTGTQQSDRQVYNVDVEIKHVDMTESYLCGYLRIQGLTEDHPTLTTFFEGEIIGTKHTFKTRNESWGASEKTDMHHWARFPAWRPLAKQAKRPDFTYWDFAERDHIFMRWKEHFLVPDHRVRTISGASFEGFYYICFNQVEGTVSGIYFHAKSEKYQQLDLKHVENHGRTPAIEFR</sequence>
<dbReference type="GO" id="GO:0034657">
    <property type="term" value="C:GID complex"/>
    <property type="evidence" value="ECO:0007669"/>
    <property type="project" value="TreeGrafter"/>
</dbReference>
<evidence type="ECO:0000256" key="1">
    <source>
        <dbReference type="ARBA" id="ARBA00061469"/>
    </source>
</evidence>
<dbReference type="Proteomes" id="UP000184073">
    <property type="component" value="Unassembled WGS sequence"/>
</dbReference>
<dbReference type="VEuPathDB" id="FungiDB:ASPVEDRAFT_79151"/>
<dbReference type="GeneID" id="63732167"/>
<name>A0A1L9P7B4_ASPVE</name>
<feature type="compositionally biased region" description="Basic and acidic residues" evidence="2">
    <location>
        <begin position="29"/>
        <end position="51"/>
    </location>
</feature>
<feature type="compositionally biased region" description="Low complexity" evidence="2">
    <location>
        <begin position="87"/>
        <end position="96"/>
    </location>
</feature>
<feature type="compositionally biased region" description="Basic and acidic residues" evidence="2">
    <location>
        <begin position="77"/>
        <end position="86"/>
    </location>
</feature>
<dbReference type="OrthoDB" id="62at2759"/>
<organism evidence="3 4">
    <name type="scientific">Aspergillus versicolor CBS 583.65</name>
    <dbReference type="NCBI Taxonomy" id="1036611"/>
    <lineage>
        <taxon>Eukaryota</taxon>
        <taxon>Fungi</taxon>
        <taxon>Dikarya</taxon>
        <taxon>Ascomycota</taxon>
        <taxon>Pezizomycotina</taxon>
        <taxon>Eurotiomycetes</taxon>
        <taxon>Eurotiomycetidae</taxon>
        <taxon>Eurotiales</taxon>
        <taxon>Aspergillaceae</taxon>
        <taxon>Aspergillus</taxon>
        <taxon>Aspergillus subgen. Nidulantes</taxon>
    </lineage>
</organism>
<dbReference type="GO" id="GO:0043161">
    <property type="term" value="P:proteasome-mediated ubiquitin-dependent protein catabolic process"/>
    <property type="evidence" value="ECO:0007669"/>
    <property type="project" value="TreeGrafter"/>
</dbReference>
<proteinExistence type="inferred from homology"/>
<feature type="region of interest" description="Disordered" evidence="2">
    <location>
        <begin position="18"/>
        <end position="123"/>
    </location>
</feature>
<dbReference type="PANTHER" id="PTHR14534">
    <property type="entry name" value="VACUOLAR IMPORT AND DEGRADATION PROTEIN 24"/>
    <property type="match status" value="1"/>
</dbReference>
<reference evidence="4" key="1">
    <citation type="journal article" date="2017" name="Genome Biol.">
        <title>Comparative genomics reveals high biological diversity and specific adaptations in the industrially and medically important fungal genus Aspergillus.</title>
        <authorList>
            <person name="de Vries R.P."/>
            <person name="Riley R."/>
            <person name="Wiebenga A."/>
            <person name="Aguilar-Osorio G."/>
            <person name="Amillis S."/>
            <person name="Uchima C.A."/>
            <person name="Anderluh G."/>
            <person name="Asadollahi M."/>
            <person name="Askin M."/>
            <person name="Barry K."/>
            <person name="Battaglia E."/>
            <person name="Bayram O."/>
            <person name="Benocci T."/>
            <person name="Braus-Stromeyer S.A."/>
            <person name="Caldana C."/>
            <person name="Canovas D."/>
            <person name="Cerqueira G.C."/>
            <person name="Chen F."/>
            <person name="Chen W."/>
            <person name="Choi C."/>
            <person name="Clum A."/>
            <person name="Dos Santos R.A."/>
            <person name="Damasio A.R."/>
            <person name="Diallinas G."/>
            <person name="Emri T."/>
            <person name="Fekete E."/>
            <person name="Flipphi M."/>
            <person name="Freyberg S."/>
            <person name="Gallo A."/>
            <person name="Gournas C."/>
            <person name="Habgood R."/>
            <person name="Hainaut M."/>
            <person name="Harispe M.L."/>
            <person name="Henrissat B."/>
            <person name="Hilden K.S."/>
            <person name="Hope R."/>
            <person name="Hossain A."/>
            <person name="Karabika E."/>
            <person name="Karaffa L."/>
            <person name="Karanyi Z."/>
            <person name="Krasevec N."/>
            <person name="Kuo A."/>
            <person name="Kusch H."/>
            <person name="LaButti K."/>
            <person name="Lagendijk E.L."/>
            <person name="Lapidus A."/>
            <person name="Levasseur A."/>
            <person name="Lindquist E."/>
            <person name="Lipzen A."/>
            <person name="Logrieco A.F."/>
            <person name="MacCabe A."/>
            <person name="Maekelae M.R."/>
            <person name="Malavazi I."/>
            <person name="Melin P."/>
            <person name="Meyer V."/>
            <person name="Mielnichuk N."/>
            <person name="Miskei M."/>
            <person name="Molnar A.P."/>
            <person name="Mule G."/>
            <person name="Ngan C.Y."/>
            <person name="Orejas M."/>
            <person name="Orosz E."/>
            <person name="Ouedraogo J.P."/>
            <person name="Overkamp K.M."/>
            <person name="Park H.-S."/>
            <person name="Perrone G."/>
            <person name="Piumi F."/>
            <person name="Punt P.J."/>
            <person name="Ram A.F."/>
            <person name="Ramon A."/>
            <person name="Rauscher S."/>
            <person name="Record E."/>
            <person name="Riano-Pachon D.M."/>
            <person name="Robert V."/>
            <person name="Roehrig J."/>
            <person name="Ruller R."/>
            <person name="Salamov A."/>
            <person name="Salih N.S."/>
            <person name="Samson R.A."/>
            <person name="Sandor E."/>
            <person name="Sanguinetti M."/>
            <person name="Schuetze T."/>
            <person name="Sepcic K."/>
            <person name="Shelest E."/>
            <person name="Sherlock G."/>
            <person name="Sophianopoulou V."/>
            <person name="Squina F.M."/>
            <person name="Sun H."/>
            <person name="Susca A."/>
            <person name="Todd R.B."/>
            <person name="Tsang A."/>
            <person name="Unkles S.E."/>
            <person name="van de Wiele N."/>
            <person name="van Rossen-Uffink D."/>
            <person name="Oliveira J.V."/>
            <person name="Vesth T.C."/>
            <person name="Visser J."/>
            <person name="Yu J.-H."/>
            <person name="Zhou M."/>
            <person name="Andersen M.R."/>
            <person name="Archer D.B."/>
            <person name="Baker S.E."/>
            <person name="Benoit I."/>
            <person name="Brakhage A.A."/>
            <person name="Braus G.H."/>
            <person name="Fischer R."/>
            <person name="Frisvad J.C."/>
            <person name="Goldman G.H."/>
            <person name="Houbraken J."/>
            <person name="Oakley B."/>
            <person name="Pocsi I."/>
            <person name="Scazzocchio C."/>
            <person name="Seiboth B."/>
            <person name="vanKuyk P.A."/>
            <person name="Wortman J."/>
            <person name="Dyer P.S."/>
            <person name="Grigoriev I.V."/>
        </authorList>
    </citation>
    <scope>NUCLEOTIDE SEQUENCE [LARGE SCALE GENOMIC DNA]</scope>
    <source>
        <strain evidence="4">CBS 583.65</strain>
    </source>
</reference>
<dbReference type="GO" id="GO:0007039">
    <property type="term" value="P:protein catabolic process in the vacuole"/>
    <property type="evidence" value="ECO:0007669"/>
    <property type="project" value="TreeGrafter"/>
</dbReference>
<comment type="similarity">
    <text evidence="1">Belongs to the GID4/VID24 family.</text>
</comment>
<gene>
    <name evidence="3" type="ORF">ASPVEDRAFT_79151</name>
</gene>
<dbReference type="PANTHER" id="PTHR14534:SF3">
    <property type="entry name" value="GID COMPLEX SUBUNIT 4 HOMOLOG"/>
    <property type="match status" value="1"/>
</dbReference>
<evidence type="ECO:0000313" key="3">
    <source>
        <dbReference type="EMBL" id="OJI97429.1"/>
    </source>
</evidence>
<dbReference type="EMBL" id="KV878125">
    <property type="protein sequence ID" value="OJI97429.1"/>
    <property type="molecule type" value="Genomic_DNA"/>
</dbReference>
<evidence type="ECO:0000256" key="2">
    <source>
        <dbReference type="SAM" id="MobiDB-lite"/>
    </source>
</evidence>
<dbReference type="Pfam" id="PF09783">
    <property type="entry name" value="Vac_ImportDeg"/>
    <property type="match status" value="1"/>
</dbReference>
<accession>A0A1L9P7B4</accession>
<dbReference type="STRING" id="1036611.A0A1L9P7B4"/>